<evidence type="ECO:0000256" key="1">
    <source>
        <dbReference type="PROSITE-ProRule" id="PRU00464"/>
    </source>
</evidence>
<dbReference type="PIRSF" id="PIRSF000714">
    <property type="entry name" value="HIT"/>
    <property type="match status" value="1"/>
</dbReference>
<name>A0ABW0M3X9_9BURK</name>
<dbReference type="Pfam" id="PF01230">
    <property type="entry name" value="HIT"/>
    <property type="match status" value="1"/>
</dbReference>
<dbReference type="InterPro" id="IPR036265">
    <property type="entry name" value="HIT-like_sf"/>
</dbReference>
<dbReference type="InterPro" id="IPR011146">
    <property type="entry name" value="HIT-like"/>
</dbReference>
<dbReference type="SUPFAM" id="SSF54197">
    <property type="entry name" value="HIT-like"/>
    <property type="match status" value="1"/>
</dbReference>
<keyword evidence="3" id="KW-0489">Methyltransferase</keyword>
<evidence type="ECO:0000313" key="4">
    <source>
        <dbReference type="Proteomes" id="UP001596045"/>
    </source>
</evidence>
<dbReference type="GO" id="GO:0008168">
    <property type="term" value="F:methyltransferase activity"/>
    <property type="evidence" value="ECO:0007669"/>
    <property type="project" value="UniProtKB-KW"/>
</dbReference>
<dbReference type="EMBL" id="JBHSMT010000008">
    <property type="protein sequence ID" value="MFC5472860.1"/>
    <property type="molecule type" value="Genomic_DNA"/>
</dbReference>
<dbReference type="Proteomes" id="UP001596045">
    <property type="component" value="Unassembled WGS sequence"/>
</dbReference>
<organism evidence="3 4">
    <name type="scientific">Paraherbaspirillum soli</name>
    <dbReference type="NCBI Taxonomy" id="631222"/>
    <lineage>
        <taxon>Bacteria</taxon>
        <taxon>Pseudomonadati</taxon>
        <taxon>Pseudomonadota</taxon>
        <taxon>Betaproteobacteria</taxon>
        <taxon>Burkholderiales</taxon>
        <taxon>Oxalobacteraceae</taxon>
        <taxon>Paraherbaspirillum</taxon>
    </lineage>
</organism>
<accession>A0ABW0M3X9</accession>
<proteinExistence type="predicted"/>
<gene>
    <name evidence="3" type="ORF">ACFPM8_02710</name>
</gene>
<dbReference type="RefSeq" id="WP_378994737.1">
    <property type="nucleotide sequence ID" value="NZ_JBHSMT010000008.1"/>
</dbReference>
<dbReference type="EC" id="2.1.1.-" evidence="3"/>
<dbReference type="PROSITE" id="PS51084">
    <property type="entry name" value="HIT_2"/>
    <property type="match status" value="1"/>
</dbReference>
<dbReference type="InterPro" id="IPR026026">
    <property type="entry name" value="HIT_Hint"/>
</dbReference>
<keyword evidence="4" id="KW-1185">Reference proteome</keyword>
<evidence type="ECO:0000313" key="3">
    <source>
        <dbReference type="EMBL" id="MFC5472860.1"/>
    </source>
</evidence>
<dbReference type="Gene3D" id="3.30.428.10">
    <property type="entry name" value="HIT-like"/>
    <property type="match status" value="1"/>
</dbReference>
<comment type="caution">
    <text evidence="3">The sequence shown here is derived from an EMBL/GenBank/DDBJ whole genome shotgun (WGS) entry which is preliminary data.</text>
</comment>
<keyword evidence="3" id="KW-0808">Transferase</keyword>
<evidence type="ECO:0000259" key="2">
    <source>
        <dbReference type="PROSITE" id="PS51084"/>
    </source>
</evidence>
<reference evidence="4" key="1">
    <citation type="journal article" date="2019" name="Int. J. Syst. Evol. Microbiol.">
        <title>The Global Catalogue of Microorganisms (GCM) 10K type strain sequencing project: providing services to taxonomists for standard genome sequencing and annotation.</title>
        <authorList>
            <consortium name="The Broad Institute Genomics Platform"/>
            <consortium name="The Broad Institute Genome Sequencing Center for Infectious Disease"/>
            <person name="Wu L."/>
            <person name="Ma J."/>
        </authorList>
    </citation>
    <scope>NUCLEOTIDE SEQUENCE [LARGE SCALE GENOMIC DNA]</scope>
    <source>
        <strain evidence="4">JCM 17066</strain>
    </source>
</reference>
<feature type="short sequence motif" description="Histidine triad motif" evidence="1">
    <location>
        <begin position="95"/>
        <end position="99"/>
    </location>
</feature>
<dbReference type="GO" id="GO:0032259">
    <property type="term" value="P:methylation"/>
    <property type="evidence" value="ECO:0007669"/>
    <property type="project" value="UniProtKB-KW"/>
</dbReference>
<sequence>MAAHSEAGELCELCTRDGGEVLHYAEKYRVVLVADALYPGFCRVIWNAHVKEMTDLASADRSMLMEAVWVVETAVRNVMQPDKINLACFGNMTPHLHWHVIPRYLDDAHFPHPVWAEVQRTSPQASLSARQALLAALRSAISAAL</sequence>
<protein>
    <submittedName>
        <fullName evidence="3">HIT family protein</fullName>
        <ecNumber evidence="3">2.1.1.-</ecNumber>
    </submittedName>
</protein>
<feature type="domain" description="HIT" evidence="2">
    <location>
        <begin position="9"/>
        <end position="110"/>
    </location>
</feature>